<dbReference type="SUPFAM" id="SSF52788">
    <property type="entry name" value="Phosphotyrosine protein phosphatases I"/>
    <property type="match status" value="1"/>
</dbReference>
<protein>
    <recommendedName>
        <fullName evidence="1">Phosphotyrosine protein phosphatase I domain-containing protein</fullName>
    </recommendedName>
</protein>
<dbReference type="InterPro" id="IPR036196">
    <property type="entry name" value="Ptyr_pPase_sf"/>
</dbReference>
<evidence type="ECO:0000313" key="2">
    <source>
        <dbReference type="EMBL" id="WED64779.1"/>
    </source>
</evidence>
<dbReference type="RefSeq" id="WP_330931958.1">
    <property type="nucleotide sequence ID" value="NZ_CP119075.1"/>
</dbReference>
<dbReference type="InterPro" id="IPR023485">
    <property type="entry name" value="Ptyr_pPase"/>
</dbReference>
<dbReference type="KEGG" id="slom:PXH66_20740"/>
<name>A0AAE9ZX34_9BACT</name>
<dbReference type="EMBL" id="CP119075">
    <property type="protein sequence ID" value="WED64779.1"/>
    <property type="molecule type" value="Genomic_DNA"/>
</dbReference>
<gene>
    <name evidence="2" type="ORF">PXH66_20740</name>
</gene>
<dbReference type="AlphaFoldDB" id="A0AAE9ZX34"/>
<keyword evidence="3" id="KW-1185">Reference proteome</keyword>
<dbReference type="Gene3D" id="3.40.50.2300">
    <property type="match status" value="1"/>
</dbReference>
<evidence type="ECO:0000259" key="1">
    <source>
        <dbReference type="Pfam" id="PF01451"/>
    </source>
</evidence>
<accession>A0AAE9ZX34</accession>
<dbReference type="Pfam" id="PF01451">
    <property type="entry name" value="LMWPc"/>
    <property type="match status" value="1"/>
</dbReference>
<organism evidence="2 3">
    <name type="scientific">Synoicihabitans lomoniglobus</name>
    <dbReference type="NCBI Taxonomy" id="2909285"/>
    <lineage>
        <taxon>Bacteria</taxon>
        <taxon>Pseudomonadati</taxon>
        <taxon>Verrucomicrobiota</taxon>
        <taxon>Opitutia</taxon>
        <taxon>Opitutales</taxon>
        <taxon>Opitutaceae</taxon>
        <taxon>Synoicihabitans</taxon>
    </lineage>
</organism>
<sequence>MVSPATPEVLFICTGNYYRSRFSEAWFNHLAQRDGSPWRAFSRGVDIDLAPPGLSPHTHEYLKRRRVSLNLTTTERARLTTADLERATRRIALKEAEHRAYIQRDFPAWEDRVEFWHFHDLDVATAAEMLPTLEQHVTEFYHAVTKEER</sequence>
<evidence type="ECO:0000313" key="3">
    <source>
        <dbReference type="Proteomes" id="UP001218638"/>
    </source>
</evidence>
<dbReference type="Proteomes" id="UP001218638">
    <property type="component" value="Chromosome"/>
</dbReference>
<feature type="domain" description="Phosphotyrosine protein phosphatase I" evidence="1">
    <location>
        <begin position="9"/>
        <end position="93"/>
    </location>
</feature>
<proteinExistence type="predicted"/>
<reference evidence="2" key="1">
    <citation type="submission" date="2023-03" db="EMBL/GenBank/DDBJ databases">
        <title>Lomoglobus Profundus gen. nov., sp. nov., a novel member of the phylum Verrucomicrobia, isolated from deep-marine sediment of South China Sea.</title>
        <authorList>
            <person name="Ahmad T."/>
            <person name="Ishaq S.E."/>
            <person name="Wang F."/>
        </authorList>
    </citation>
    <scope>NUCLEOTIDE SEQUENCE</scope>
    <source>
        <strain evidence="2">LMO-M01</strain>
    </source>
</reference>